<evidence type="ECO:0000313" key="3">
    <source>
        <dbReference type="Proteomes" id="UP000000370"/>
    </source>
</evidence>
<feature type="region of interest" description="Disordered" evidence="1">
    <location>
        <begin position="63"/>
        <end position="89"/>
    </location>
</feature>
<reference evidence="3" key="1">
    <citation type="submission" date="2007-11" db="EMBL/GenBank/DDBJ databases">
        <title>Complete genome sequence of Clostridium phytofermentans ISDg.</title>
        <authorList>
            <person name="Leschine S.B."/>
            <person name="Warnick T.A."/>
            <person name="Blanchard J.L."/>
            <person name="Schnell D.J."/>
            <person name="Petit E.L."/>
            <person name="LaTouf W.G."/>
            <person name="Copeland A."/>
            <person name="Lucas S."/>
            <person name="Lapidus A."/>
            <person name="Barry K."/>
            <person name="Glavina del Rio T."/>
            <person name="Dalin E."/>
            <person name="Tice H."/>
            <person name="Pitluck S."/>
            <person name="Kiss H."/>
            <person name="Brettin T."/>
            <person name="Bruce D."/>
            <person name="Detter J.C."/>
            <person name="Han C."/>
            <person name="Kuske C."/>
            <person name="Schmutz J."/>
            <person name="Larimer F."/>
            <person name="Land M."/>
            <person name="Hauser L."/>
            <person name="Kyrpides N."/>
            <person name="Kim E.A."/>
            <person name="Richardson P."/>
        </authorList>
    </citation>
    <scope>NUCLEOTIDE SEQUENCE [LARGE SCALE GENOMIC DNA]</scope>
    <source>
        <strain evidence="3">ATCC 700394 / DSM 18823 / ISDg</strain>
    </source>
</reference>
<keyword evidence="3" id="KW-1185">Reference proteome</keyword>
<organism evidence="2 3">
    <name type="scientific">Lachnoclostridium phytofermentans (strain ATCC 700394 / DSM 18823 / ISDg)</name>
    <name type="common">Clostridium phytofermentans</name>
    <dbReference type="NCBI Taxonomy" id="357809"/>
    <lineage>
        <taxon>Bacteria</taxon>
        <taxon>Bacillati</taxon>
        <taxon>Bacillota</taxon>
        <taxon>Clostridia</taxon>
        <taxon>Lachnospirales</taxon>
        <taxon>Lachnospiraceae</taxon>
    </lineage>
</organism>
<dbReference type="Proteomes" id="UP000000370">
    <property type="component" value="Chromosome"/>
</dbReference>
<gene>
    <name evidence="2" type="ordered locus">Cphy_2963</name>
</gene>
<sequence>MLELSKLKKLLGVKSCDKTKDIPLQFALDDTQDTILNYCNLKELPVALETTAYRMAMDLYRNESPGEESTPLGTVSSISEGDASTSFKSPTTEFKDHLLKDYKAQLRRFRKVGFR</sequence>
<dbReference type="OrthoDB" id="2611623at2"/>
<evidence type="ECO:0000256" key="1">
    <source>
        <dbReference type="SAM" id="MobiDB-lite"/>
    </source>
</evidence>
<dbReference type="Gene3D" id="1.10.246.150">
    <property type="match status" value="1"/>
</dbReference>
<name>A9KQ08_LACP7</name>
<protein>
    <recommendedName>
        <fullName evidence="4">Phage gp6-like head-tail connector protein</fullName>
    </recommendedName>
</protein>
<dbReference type="InterPro" id="IPR053746">
    <property type="entry name" value="Viral_HT_Connector_Assembly"/>
</dbReference>
<dbReference type="KEGG" id="cpy:Cphy_2963"/>
<dbReference type="STRING" id="357809.Cphy_2963"/>
<evidence type="ECO:0000313" key="2">
    <source>
        <dbReference type="EMBL" id="ABX43320.1"/>
    </source>
</evidence>
<accession>A9KQ08</accession>
<dbReference type="HOGENOM" id="CLU_159919_2_0_9"/>
<dbReference type="AlphaFoldDB" id="A9KQ08"/>
<dbReference type="eggNOG" id="ENOG5032ST4">
    <property type="taxonomic scope" value="Bacteria"/>
</dbReference>
<proteinExistence type="predicted"/>
<evidence type="ECO:0008006" key="4">
    <source>
        <dbReference type="Google" id="ProtNLM"/>
    </source>
</evidence>
<dbReference type="CDD" id="cd08055">
    <property type="entry name" value="gp15"/>
    <property type="match status" value="1"/>
</dbReference>
<dbReference type="EMBL" id="CP000885">
    <property type="protein sequence ID" value="ABX43320.1"/>
    <property type="molecule type" value="Genomic_DNA"/>
</dbReference>
<feature type="compositionally biased region" description="Polar residues" evidence="1">
    <location>
        <begin position="71"/>
        <end position="89"/>
    </location>
</feature>